<organism evidence="1 2">
    <name type="scientific">Candidatus Yanofskybacteria bacterium RIFCSPHIGHO2_01_FULL_41_26</name>
    <dbReference type="NCBI Taxonomy" id="1802661"/>
    <lineage>
        <taxon>Bacteria</taxon>
        <taxon>Candidatus Yanofskyibacteriota</taxon>
    </lineage>
</organism>
<protein>
    <submittedName>
        <fullName evidence="1">Uncharacterized protein</fullName>
    </submittedName>
</protein>
<name>A0A1F8EED2_9BACT</name>
<dbReference type="Proteomes" id="UP000176893">
    <property type="component" value="Unassembled WGS sequence"/>
</dbReference>
<sequence length="108" mass="12621">MNARKIFKNCLIFNLFNPEEAMDLVKKEYRTLRVMIFSIMPDGCFLKMWNTLDLRMVFMLSPEMIEAKRVSQKDICALCSAERCPSNDVAHKNLRIIKVKLLGSVYNK</sequence>
<evidence type="ECO:0000313" key="1">
    <source>
        <dbReference type="EMBL" id="OGM99172.1"/>
    </source>
</evidence>
<comment type="caution">
    <text evidence="1">The sequence shown here is derived from an EMBL/GenBank/DDBJ whole genome shotgun (WGS) entry which is preliminary data.</text>
</comment>
<evidence type="ECO:0000313" key="2">
    <source>
        <dbReference type="Proteomes" id="UP000176893"/>
    </source>
</evidence>
<dbReference type="EMBL" id="MGJB01000002">
    <property type="protein sequence ID" value="OGM99172.1"/>
    <property type="molecule type" value="Genomic_DNA"/>
</dbReference>
<gene>
    <name evidence="1" type="ORF">A2649_02080</name>
</gene>
<proteinExistence type="predicted"/>
<dbReference type="STRING" id="1802661.A2649_02080"/>
<accession>A0A1F8EED2</accession>
<dbReference type="AlphaFoldDB" id="A0A1F8EED2"/>
<reference evidence="1 2" key="1">
    <citation type="journal article" date="2016" name="Nat. Commun.">
        <title>Thousands of microbial genomes shed light on interconnected biogeochemical processes in an aquifer system.</title>
        <authorList>
            <person name="Anantharaman K."/>
            <person name="Brown C.T."/>
            <person name="Hug L.A."/>
            <person name="Sharon I."/>
            <person name="Castelle C.J."/>
            <person name="Probst A.J."/>
            <person name="Thomas B.C."/>
            <person name="Singh A."/>
            <person name="Wilkins M.J."/>
            <person name="Karaoz U."/>
            <person name="Brodie E.L."/>
            <person name="Williams K.H."/>
            <person name="Hubbard S.S."/>
            <person name="Banfield J.F."/>
        </authorList>
    </citation>
    <scope>NUCLEOTIDE SEQUENCE [LARGE SCALE GENOMIC DNA]</scope>
</reference>